<evidence type="ECO:0000256" key="1">
    <source>
        <dbReference type="SAM" id="MobiDB-lite"/>
    </source>
</evidence>
<gene>
    <name evidence="2" type="ORF">GCM10010451_63070</name>
</gene>
<reference evidence="3" key="1">
    <citation type="journal article" date="2019" name="Int. J. Syst. Evol. Microbiol.">
        <title>The Global Catalogue of Microorganisms (GCM) 10K type strain sequencing project: providing services to taxonomists for standard genome sequencing and annotation.</title>
        <authorList>
            <consortium name="The Broad Institute Genomics Platform"/>
            <consortium name="The Broad Institute Genome Sequencing Center for Infectious Disease"/>
            <person name="Wu L."/>
            <person name="Ma J."/>
        </authorList>
    </citation>
    <scope>NUCLEOTIDE SEQUENCE [LARGE SCALE GENOMIC DNA]</scope>
    <source>
        <strain evidence="3">JCM 9095</strain>
    </source>
</reference>
<feature type="region of interest" description="Disordered" evidence="1">
    <location>
        <begin position="79"/>
        <end position="105"/>
    </location>
</feature>
<accession>A0ABP6Q4V4</accession>
<keyword evidence="3" id="KW-1185">Reference proteome</keyword>
<evidence type="ECO:0000313" key="2">
    <source>
        <dbReference type="EMBL" id="GAA3203872.1"/>
    </source>
</evidence>
<comment type="caution">
    <text evidence="2">The sequence shown here is derived from an EMBL/GenBank/DDBJ whole genome shotgun (WGS) entry which is preliminary data.</text>
</comment>
<organism evidence="2 3">
    <name type="scientific">Streptomyces virens</name>
    <dbReference type="NCBI Taxonomy" id="285572"/>
    <lineage>
        <taxon>Bacteria</taxon>
        <taxon>Bacillati</taxon>
        <taxon>Actinomycetota</taxon>
        <taxon>Actinomycetes</taxon>
        <taxon>Kitasatosporales</taxon>
        <taxon>Streptomycetaceae</taxon>
        <taxon>Streptomyces</taxon>
    </lineage>
</organism>
<evidence type="ECO:0000313" key="3">
    <source>
        <dbReference type="Proteomes" id="UP001501866"/>
    </source>
</evidence>
<name>A0ABP6Q4V4_9ACTN</name>
<sequence>MPGPDLTTACPVRDLTTACPVPDLTTACPVRASARGPRRGGPVPAGGPASAGPCRHRADGGRVVPVPWQSDGCAAPCAARPGVGAGVRRRPGPSAASGNADGPRLLPGAVLSVGWVVPEAVTGYGAPSHRTPAPCVTTP</sequence>
<proteinExistence type="predicted"/>
<feature type="compositionally biased region" description="Low complexity" evidence="1">
    <location>
        <begin position="31"/>
        <end position="53"/>
    </location>
</feature>
<protein>
    <submittedName>
        <fullName evidence="2">Uncharacterized protein</fullName>
    </submittedName>
</protein>
<dbReference type="Proteomes" id="UP001501866">
    <property type="component" value="Unassembled WGS sequence"/>
</dbReference>
<feature type="region of interest" description="Disordered" evidence="1">
    <location>
        <begin position="31"/>
        <end position="58"/>
    </location>
</feature>
<dbReference type="EMBL" id="BAAAUH010000082">
    <property type="protein sequence ID" value="GAA3203872.1"/>
    <property type="molecule type" value="Genomic_DNA"/>
</dbReference>